<dbReference type="InterPro" id="IPR051553">
    <property type="entry name" value="Ran_GTPase-activating"/>
</dbReference>
<feature type="repeat" description="RCC1" evidence="1">
    <location>
        <begin position="28"/>
        <end position="80"/>
    </location>
</feature>
<dbReference type="Gene3D" id="2.130.10.30">
    <property type="entry name" value="Regulator of chromosome condensation 1/beta-lactamase-inhibitor protein II"/>
    <property type="match status" value="1"/>
</dbReference>
<dbReference type="Pfam" id="PF00415">
    <property type="entry name" value="RCC1"/>
    <property type="match status" value="1"/>
</dbReference>
<dbReference type="GO" id="GO:0005085">
    <property type="term" value="F:guanyl-nucleotide exchange factor activity"/>
    <property type="evidence" value="ECO:0007669"/>
    <property type="project" value="TreeGrafter"/>
</dbReference>
<dbReference type="AlphaFoldDB" id="A0AAD5U9Z7"/>
<accession>A0AAD5U9Z7</accession>
<feature type="repeat" description="RCC1" evidence="1">
    <location>
        <begin position="84"/>
        <end position="148"/>
    </location>
</feature>
<dbReference type="SUPFAM" id="SSF50985">
    <property type="entry name" value="RCC1/BLIP-II"/>
    <property type="match status" value="1"/>
</dbReference>
<proteinExistence type="predicted"/>
<comment type="caution">
    <text evidence="2">The sequence shown here is derived from an EMBL/GenBank/DDBJ whole genome shotgun (WGS) entry which is preliminary data.</text>
</comment>
<dbReference type="PANTHER" id="PTHR45982:SF1">
    <property type="entry name" value="REGULATOR OF CHROMOSOME CONDENSATION"/>
    <property type="match status" value="1"/>
</dbReference>
<name>A0AAD5U9Z7_9FUNG</name>
<dbReference type="EMBL" id="JADGKB010000169">
    <property type="protein sequence ID" value="KAJ3251740.1"/>
    <property type="molecule type" value="Genomic_DNA"/>
</dbReference>
<keyword evidence="3" id="KW-1185">Reference proteome</keyword>
<dbReference type="GO" id="GO:0005737">
    <property type="term" value="C:cytoplasm"/>
    <property type="evidence" value="ECO:0007669"/>
    <property type="project" value="TreeGrafter"/>
</dbReference>
<organism evidence="2 3">
    <name type="scientific">Boothiomyces macroporosus</name>
    <dbReference type="NCBI Taxonomy" id="261099"/>
    <lineage>
        <taxon>Eukaryota</taxon>
        <taxon>Fungi</taxon>
        <taxon>Fungi incertae sedis</taxon>
        <taxon>Chytridiomycota</taxon>
        <taxon>Chytridiomycota incertae sedis</taxon>
        <taxon>Chytridiomycetes</taxon>
        <taxon>Rhizophydiales</taxon>
        <taxon>Terramycetaceae</taxon>
        <taxon>Boothiomyces</taxon>
    </lineage>
</organism>
<dbReference type="PRINTS" id="PR00633">
    <property type="entry name" value="RCCNDNSATION"/>
</dbReference>
<evidence type="ECO:0000313" key="2">
    <source>
        <dbReference type="EMBL" id="KAJ3251740.1"/>
    </source>
</evidence>
<dbReference type="PANTHER" id="PTHR45982">
    <property type="entry name" value="REGULATOR OF CHROMOSOME CONDENSATION"/>
    <property type="match status" value="1"/>
</dbReference>
<evidence type="ECO:0000313" key="3">
    <source>
        <dbReference type="Proteomes" id="UP001210925"/>
    </source>
</evidence>
<dbReference type="InterPro" id="IPR000408">
    <property type="entry name" value="Reg_chr_condens"/>
</dbReference>
<evidence type="ECO:0000256" key="1">
    <source>
        <dbReference type="PROSITE-ProRule" id="PRU00235"/>
    </source>
</evidence>
<dbReference type="Proteomes" id="UP001210925">
    <property type="component" value="Unassembled WGS sequence"/>
</dbReference>
<sequence length="432" mass="47530">MSKFKICTSRISACVNIGLKQSVIKRCYSVYGWGNGLSAQLGFGQTIEVATKPLDLPNFEDLAIKQLQSGVKHSVALVQEEGKGRLYTWGSNDYCQSGYFSELETGVGLFDSEEKLIEEPMQLRDGAEAENFKQIAIGDFHNLALTDEGKVFAWGGGILGYGTELFEIQMFPVKKLLDYKVESVYATGNTSLAVVDNNGLKEIMMWGYLDTTAKGDVSKALEPVKLLAGDKAFQFQQITSVALNQHNLAISGINLEGKDEVQVFGSLNNITPGYIPYCPEFQADAPLLSESVALPSLLSKNTAAKQVQLCDDFLLILNDDGKVTLHSILEPSQEPIEFANISGINSPIRSMYVRKNSAIFATPTEVLTYSAIPPVKKEKGSILSIFFTTKEEKEINPRPLIDTILTMPPNVQYINEPMIVSCGWDFFIVATK</sequence>
<dbReference type="Pfam" id="PF13540">
    <property type="entry name" value="RCC1_2"/>
    <property type="match status" value="1"/>
</dbReference>
<dbReference type="PROSITE" id="PS50012">
    <property type="entry name" value="RCC1_3"/>
    <property type="match status" value="2"/>
</dbReference>
<protein>
    <submittedName>
        <fullName evidence="2">Uncharacterized protein</fullName>
    </submittedName>
</protein>
<gene>
    <name evidence="2" type="ORF">HK103_002085</name>
</gene>
<dbReference type="InterPro" id="IPR009091">
    <property type="entry name" value="RCC1/BLIP-II"/>
</dbReference>
<reference evidence="2" key="1">
    <citation type="submission" date="2020-05" db="EMBL/GenBank/DDBJ databases">
        <title>Phylogenomic resolution of chytrid fungi.</title>
        <authorList>
            <person name="Stajich J.E."/>
            <person name="Amses K."/>
            <person name="Simmons R."/>
            <person name="Seto K."/>
            <person name="Myers J."/>
            <person name="Bonds A."/>
            <person name="Quandt C.A."/>
            <person name="Barry K."/>
            <person name="Liu P."/>
            <person name="Grigoriev I."/>
            <person name="Longcore J.E."/>
            <person name="James T.Y."/>
        </authorList>
    </citation>
    <scope>NUCLEOTIDE SEQUENCE</scope>
    <source>
        <strain evidence="2">PLAUS21</strain>
    </source>
</reference>